<dbReference type="InterPro" id="IPR020568">
    <property type="entry name" value="Ribosomal_Su5_D2-typ_SF"/>
</dbReference>
<accession>A0A7F5R4Y9</accession>
<evidence type="ECO:0000313" key="9">
    <source>
        <dbReference type="RefSeq" id="XP_025831037.1"/>
    </source>
</evidence>
<keyword evidence="3 9" id="KW-0251">Elongation factor</keyword>
<dbReference type="CTD" id="34004"/>
<dbReference type="FunFam" id="3.30.70.240:FF:000001">
    <property type="entry name" value="Elongation factor G"/>
    <property type="match status" value="1"/>
</dbReference>
<evidence type="ECO:0000256" key="3">
    <source>
        <dbReference type="ARBA" id="ARBA00022768"/>
    </source>
</evidence>
<dbReference type="InterPro" id="IPR014721">
    <property type="entry name" value="Ribsml_uS5_D2-typ_fold_subgr"/>
</dbReference>
<evidence type="ECO:0000256" key="5">
    <source>
        <dbReference type="ARBA" id="ARBA00023128"/>
    </source>
</evidence>
<dbReference type="GO" id="GO:0003746">
    <property type="term" value="F:translation elongation factor activity"/>
    <property type="evidence" value="ECO:0007669"/>
    <property type="project" value="UniProtKB-KW"/>
</dbReference>
<name>A0A7F5R4Y9_AGRPL</name>
<dbReference type="InterPro" id="IPR000640">
    <property type="entry name" value="EFG_V-like"/>
</dbReference>
<dbReference type="GeneID" id="108739208"/>
<dbReference type="GO" id="GO:0003924">
    <property type="term" value="F:GTPase activity"/>
    <property type="evidence" value="ECO:0007669"/>
    <property type="project" value="TreeGrafter"/>
</dbReference>
<evidence type="ECO:0000256" key="6">
    <source>
        <dbReference type="ARBA" id="ARBA00023134"/>
    </source>
</evidence>
<evidence type="ECO:0000259" key="7">
    <source>
        <dbReference type="SMART" id="SM00838"/>
    </source>
</evidence>
<keyword evidence="4" id="KW-0648">Protein biosynthesis</keyword>
<evidence type="ECO:0000313" key="8">
    <source>
        <dbReference type="Proteomes" id="UP000192223"/>
    </source>
</evidence>
<dbReference type="GO" id="GO:0005739">
    <property type="term" value="C:mitochondrion"/>
    <property type="evidence" value="ECO:0007669"/>
    <property type="project" value="UniProtKB-SubCell"/>
</dbReference>
<reference evidence="9" key="1">
    <citation type="submission" date="2025-08" db="UniProtKB">
        <authorList>
            <consortium name="RefSeq"/>
        </authorList>
    </citation>
    <scope>IDENTIFICATION</scope>
    <source>
        <tissue evidence="9">Entire body</tissue>
    </source>
</reference>
<dbReference type="GO" id="GO:0005525">
    <property type="term" value="F:GTP binding"/>
    <property type="evidence" value="ECO:0007669"/>
    <property type="project" value="UniProtKB-KW"/>
</dbReference>
<keyword evidence="8" id="KW-1185">Reference proteome</keyword>
<dbReference type="SMART" id="SM00838">
    <property type="entry name" value="EFG_C"/>
    <property type="match status" value="1"/>
</dbReference>
<evidence type="ECO:0000256" key="4">
    <source>
        <dbReference type="ARBA" id="ARBA00022917"/>
    </source>
</evidence>
<protein>
    <submittedName>
        <fullName evidence="9">Elongation factor G, mitochondrial isoform X2</fullName>
    </submittedName>
</protein>
<dbReference type="AlphaFoldDB" id="A0A7F5R4Y9"/>
<sequence>MAEKGLLTGHKLTGLKFRLQDGMHHIVDSSELAFFLATQGAIREVFEDGIWQVLEPVMSVEVTVPDEFQGAVMVQLNKRHGIITGTEGTEGWFTVHAEVPLNDMFGYAGELRSSTQGKGEFSMEYSRYSPCLPETQEKLITEYQRSMGILPNKEKKKN</sequence>
<dbReference type="RefSeq" id="XP_025831037.1">
    <property type="nucleotide sequence ID" value="XM_025975252.1"/>
</dbReference>
<feature type="domain" description="Elongation factor EFG" evidence="7">
    <location>
        <begin position="52"/>
        <end position="139"/>
    </location>
</feature>
<dbReference type="Gene3D" id="3.30.70.240">
    <property type="match status" value="1"/>
</dbReference>
<dbReference type="Gene3D" id="3.30.230.10">
    <property type="match status" value="1"/>
</dbReference>
<comment type="subcellular location">
    <subcellularLocation>
        <location evidence="1">Mitochondrion</location>
    </subcellularLocation>
</comment>
<dbReference type="Proteomes" id="UP000192223">
    <property type="component" value="Unplaced"/>
</dbReference>
<dbReference type="SUPFAM" id="SSF54211">
    <property type="entry name" value="Ribosomal protein S5 domain 2-like"/>
    <property type="match status" value="1"/>
</dbReference>
<gene>
    <name evidence="9" type="primary">LOC108739208</name>
</gene>
<keyword evidence="6" id="KW-0342">GTP-binding</keyword>
<dbReference type="PANTHER" id="PTHR43636:SF2">
    <property type="entry name" value="ELONGATION FACTOR G, MITOCHONDRIAL"/>
    <property type="match status" value="1"/>
</dbReference>
<dbReference type="OrthoDB" id="198619at2759"/>
<organism evidence="8 9">
    <name type="scientific">Agrilus planipennis</name>
    <name type="common">Emerald ash borer</name>
    <name type="synonym">Agrilus marcopoli</name>
    <dbReference type="NCBI Taxonomy" id="224129"/>
    <lineage>
        <taxon>Eukaryota</taxon>
        <taxon>Metazoa</taxon>
        <taxon>Ecdysozoa</taxon>
        <taxon>Arthropoda</taxon>
        <taxon>Hexapoda</taxon>
        <taxon>Insecta</taxon>
        <taxon>Pterygota</taxon>
        <taxon>Neoptera</taxon>
        <taxon>Endopterygota</taxon>
        <taxon>Coleoptera</taxon>
        <taxon>Polyphaga</taxon>
        <taxon>Elateriformia</taxon>
        <taxon>Buprestoidea</taxon>
        <taxon>Buprestidae</taxon>
        <taxon>Agrilinae</taxon>
        <taxon>Agrilus</taxon>
    </lineage>
</organism>
<dbReference type="CDD" id="cd04097">
    <property type="entry name" value="mtEFG1_C"/>
    <property type="match status" value="1"/>
</dbReference>
<dbReference type="GO" id="GO:0070125">
    <property type="term" value="P:mitochondrial translational elongation"/>
    <property type="evidence" value="ECO:0007669"/>
    <property type="project" value="TreeGrafter"/>
</dbReference>
<dbReference type="Pfam" id="PF03764">
    <property type="entry name" value="EFG_IV"/>
    <property type="match status" value="1"/>
</dbReference>
<dbReference type="InterPro" id="IPR035649">
    <property type="entry name" value="EFG_V"/>
</dbReference>
<evidence type="ECO:0000256" key="2">
    <source>
        <dbReference type="ARBA" id="ARBA00022741"/>
    </source>
</evidence>
<proteinExistence type="predicted"/>
<evidence type="ECO:0000256" key="1">
    <source>
        <dbReference type="ARBA" id="ARBA00004173"/>
    </source>
</evidence>
<dbReference type="InterPro" id="IPR035647">
    <property type="entry name" value="EFG_III/V"/>
</dbReference>
<keyword evidence="2" id="KW-0547">Nucleotide-binding</keyword>
<dbReference type="InterPro" id="IPR005517">
    <property type="entry name" value="Transl_elong_EFG/EF2_IV"/>
</dbReference>
<dbReference type="SUPFAM" id="SSF54980">
    <property type="entry name" value="EF-G C-terminal domain-like"/>
    <property type="match status" value="1"/>
</dbReference>
<keyword evidence="5" id="KW-0496">Mitochondrion</keyword>
<dbReference type="Pfam" id="PF00679">
    <property type="entry name" value="EFG_C"/>
    <property type="match status" value="1"/>
</dbReference>
<dbReference type="PANTHER" id="PTHR43636">
    <property type="entry name" value="ELONGATION FACTOR G, MITOCHONDRIAL"/>
    <property type="match status" value="1"/>
</dbReference>